<evidence type="ECO:0000256" key="2">
    <source>
        <dbReference type="ARBA" id="ARBA00022552"/>
    </source>
</evidence>
<keyword evidence="4" id="KW-0808">Transferase</keyword>
<accession>A0A4Y9ZA63</accession>
<evidence type="ECO:0000256" key="5">
    <source>
        <dbReference type="ARBA" id="ARBA00022691"/>
    </source>
</evidence>
<dbReference type="PANTHER" id="PTHR10920">
    <property type="entry name" value="RIBOSOMAL RNA METHYLTRANSFERASE"/>
    <property type="match status" value="1"/>
</dbReference>
<dbReference type="HAMAP" id="MF_01547">
    <property type="entry name" value="RNA_methyltr_E"/>
    <property type="match status" value="1"/>
</dbReference>
<feature type="domain" description="Ribosomal RNA methyltransferase FtsJ" evidence="8">
    <location>
        <begin position="41"/>
        <end position="84"/>
    </location>
</feature>
<feature type="domain" description="Ribosomal RNA methyltransferase FtsJ" evidence="8">
    <location>
        <begin position="155"/>
        <end position="299"/>
    </location>
</feature>
<proteinExistence type="inferred from homology"/>
<keyword evidence="2" id="KW-0698">rRNA processing</keyword>
<evidence type="ECO:0000313" key="9">
    <source>
        <dbReference type="EMBL" id="TFY71364.1"/>
    </source>
</evidence>
<dbReference type="Gene3D" id="3.40.50.150">
    <property type="entry name" value="Vaccinia Virus protein VP39"/>
    <property type="match status" value="1"/>
</dbReference>
<dbReference type="PIRSF" id="PIRSF005461">
    <property type="entry name" value="23S_rRNA_mtase"/>
    <property type="match status" value="1"/>
</dbReference>
<dbReference type="Pfam" id="PF01728">
    <property type="entry name" value="FtsJ"/>
    <property type="match status" value="2"/>
</dbReference>
<keyword evidence="10" id="KW-1185">Reference proteome</keyword>
<organism evidence="9 10">
    <name type="scientific">Dentipellis fragilis</name>
    <dbReference type="NCBI Taxonomy" id="205917"/>
    <lineage>
        <taxon>Eukaryota</taxon>
        <taxon>Fungi</taxon>
        <taxon>Dikarya</taxon>
        <taxon>Basidiomycota</taxon>
        <taxon>Agaricomycotina</taxon>
        <taxon>Agaricomycetes</taxon>
        <taxon>Russulales</taxon>
        <taxon>Hericiaceae</taxon>
        <taxon>Dentipellis</taxon>
    </lineage>
</organism>
<dbReference type="STRING" id="205917.A0A4Y9ZA63"/>
<reference evidence="9 10" key="1">
    <citation type="submission" date="2019-02" db="EMBL/GenBank/DDBJ databases">
        <title>Genome sequencing of the rare red list fungi Dentipellis fragilis.</title>
        <authorList>
            <person name="Buettner E."/>
            <person name="Kellner H."/>
        </authorList>
    </citation>
    <scope>NUCLEOTIDE SEQUENCE [LARGE SCALE GENOMIC DNA]</scope>
    <source>
        <strain evidence="9 10">DSM 105465</strain>
    </source>
</reference>
<evidence type="ECO:0000256" key="6">
    <source>
        <dbReference type="ARBA" id="ARBA00041184"/>
    </source>
</evidence>
<dbReference type="InterPro" id="IPR002877">
    <property type="entry name" value="RNA_MeTrfase_FtsJ_dom"/>
</dbReference>
<evidence type="ECO:0000313" key="10">
    <source>
        <dbReference type="Proteomes" id="UP000298327"/>
    </source>
</evidence>
<dbReference type="GO" id="GO:0008650">
    <property type="term" value="F:rRNA (uridine-2'-O-)-methyltransferase activity"/>
    <property type="evidence" value="ECO:0007669"/>
    <property type="project" value="TreeGrafter"/>
</dbReference>
<comment type="caution">
    <text evidence="9">The sequence shown here is derived from an EMBL/GenBank/DDBJ whole genome shotgun (WGS) entry which is preliminary data.</text>
</comment>
<dbReference type="PANTHER" id="PTHR10920:SF18">
    <property type="entry name" value="RRNA METHYLTRANSFERASE 2, MITOCHONDRIAL"/>
    <property type="match status" value="1"/>
</dbReference>
<evidence type="ECO:0000256" key="3">
    <source>
        <dbReference type="ARBA" id="ARBA00022603"/>
    </source>
</evidence>
<evidence type="ECO:0000256" key="7">
    <source>
        <dbReference type="PIRSR" id="PIRSR005461-1"/>
    </source>
</evidence>
<keyword evidence="5 7" id="KW-0949">S-adenosyl-L-methionine</keyword>
<dbReference type="GO" id="GO:0005739">
    <property type="term" value="C:mitochondrion"/>
    <property type="evidence" value="ECO:0007669"/>
    <property type="project" value="TreeGrafter"/>
</dbReference>
<comment type="similarity">
    <text evidence="1">Belongs to the class I-like SAM-binding methyltransferase superfamily. RNA methyltransferase RlmE family.</text>
</comment>
<dbReference type="InterPro" id="IPR050082">
    <property type="entry name" value="RNA_methyltr_RlmE"/>
</dbReference>
<gene>
    <name evidence="9" type="ORF">EVG20_g1645</name>
</gene>
<protein>
    <recommendedName>
        <fullName evidence="6">rRNA methyltransferase 2, mitochondrial</fullName>
    </recommendedName>
</protein>
<keyword evidence="3" id="KW-0489">Methyltransferase</keyword>
<evidence type="ECO:0000256" key="1">
    <source>
        <dbReference type="ARBA" id="ARBA00009258"/>
    </source>
</evidence>
<dbReference type="AlphaFoldDB" id="A0A4Y9ZA63"/>
<dbReference type="InterPro" id="IPR015507">
    <property type="entry name" value="rRNA-MeTfrase_E"/>
</dbReference>
<sequence length="326" mass="36329">MSFRATAVLFRGKHSASSKAWLARHFDDPYIRRRLEHPKNYRSRSAFKLIELNDRYRKFLCARHVRAIVDLGAAPGGWSQVIAGLHGIRDDEWMGKGSRLDATEEDARRFGLKTGPEDALEESGFWSVSGEPKVHTDADTDVDAGASPAPPKKDVTIIAVDKLRMQPISGVHTLQMDFLSPDADSMVAGLLQNDANPDGKVDVVLSDMMANMSGNTTRDTEASLDICKAVWQFTERHLRSAAEIGDGKGGVLLLKHFQHPSLQKFCDKCLKPNFRNVLYIKPTSSRSESSEGYWLCSGFRDARPKKLSGKLEKLREQKLSQETPST</sequence>
<name>A0A4Y9ZA63_9AGAM</name>
<evidence type="ECO:0000256" key="4">
    <source>
        <dbReference type="ARBA" id="ARBA00022679"/>
    </source>
</evidence>
<dbReference type="InterPro" id="IPR029063">
    <property type="entry name" value="SAM-dependent_MTases_sf"/>
</dbReference>
<dbReference type="OrthoDB" id="20105at2759"/>
<evidence type="ECO:0000259" key="8">
    <source>
        <dbReference type="Pfam" id="PF01728"/>
    </source>
</evidence>
<dbReference type="Proteomes" id="UP000298327">
    <property type="component" value="Unassembled WGS sequence"/>
</dbReference>
<dbReference type="SUPFAM" id="SSF53335">
    <property type="entry name" value="S-adenosyl-L-methionine-dependent methyltransferases"/>
    <property type="match status" value="1"/>
</dbReference>
<dbReference type="EMBL" id="SEOQ01000055">
    <property type="protein sequence ID" value="TFY71364.1"/>
    <property type="molecule type" value="Genomic_DNA"/>
</dbReference>
<feature type="active site" description="Proton acceptor" evidence="7">
    <location>
        <position position="255"/>
    </location>
</feature>